<dbReference type="RefSeq" id="WP_204024565.1">
    <property type="nucleotide sequence ID" value="NZ_BOOW01000013.1"/>
</dbReference>
<name>A0A919V4L9_9ACTN</name>
<dbReference type="AlphaFoldDB" id="A0A919V4L9"/>
<comment type="caution">
    <text evidence="2">The sequence shown here is derived from an EMBL/GenBank/DDBJ whole genome shotgun (WGS) entry which is preliminary data.</text>
</comment>
<dbReference type="EMBL" id="BOOW01000013">
    <property type="protein sequence ID" value="GII92070.1"/>
    <property type="molecule type" value="Genomic_DNA"/>
</dbReference>
<feature type="domain" description="SnoaL-like" evidence="1">
    <location>
        <begin position="6"/>
        <end position="107"/>
    </location>
</feature>
<proteinExistence type="predicted"/>
<gene>
    <name evidence="2" type="ORF">Ssi02_23010</name>
</gene>
<evidence type="ECO:0000313" key="3">
    <source>
        <dbReference type="Proteomes" id="UP000606172"/>
    </source>
</evidence>
<organism evidence="2 3">
    <name type="scientific">Sinosporangium siamense</name>
    <dbReference type="NCBI Taxonomy" id="1367973"/>
    <lineage>
        <taxon>Bacteria</taxon>
        <taxon>Bacillati</taxon>
        <taxon>Actinomycetota</taxon>
        <taxon>Actinomycetes</taxon>
        <taxon>Streptosporangiales</taxon>
        <taxon>Streptosporangiaceae</taxon>
        <taxon>Sinosporangium</taxon>
    </lineage>
</organism>
<dbReference type="Gene3D" id="3.10.450.50">
    <property type="match status" value="1"/>
</dbReference>
<evidence type="ECO:0000259" key="1">
    <source>
        <dbReference type="Pfam" id="PF12680"/>
    </source>
</evidence>
<sequence>MTDDAARRVFQVVDTFDPDRFVLLLAENATLTFGNAKPVTGRQAIADSLRAFFSTIAGLRHRIVRSWEVDADVIAETEVTYRRLDGSHVNVVAVSIWQTGEDGLITDYRIFVDLAPIYTV</sequence>
<dbReference type="InterPro" id="IPR032710">
    <property type="entry name" value="NTF2-like_dom_sf"/>
</dbReference>
<dbReference type="InterPro" id="IPR037401">
    <property type="entry name" value="SnoaL-like"/>
</dbReference>
<dbReference type="Pfam" id="PF12680">
    <property type="entry name" value="SnoaL_2"/>
    <property type="match status" value="1"/>
</dbReference>
<accession>A0A919V4L9</accession>
<reference evidence="2" key="1">
    <citation type="submission" date="2021-01" db="EMBL/GenBank/DDBJ databases">
        <title>Whole genome shotgun sequence of Sinosporangium siamense NBRC 109515.</title>
        <authorList>
            <person name="Komaki H."/>
            <person name="Tamura T."/>
        </authorList>
    </citation>
    <scope>NUCLEOTIDE SEQUENCE</scope>
    <source>
        <strain evidence="2">NBRC 109515</strain>
    </source>
</reference>
<protein>
    <recommendedName>
        <fullName evidence="1">SnoaL-like domain-containing protein</fullName>
    </recommendedName>
</protein>
<keyword evidence="3" id="KW-1185">Reference proteome</keyword>
<dbReference type="Proteomes" id="UP000606172">
    <property type="component" value="Unassembled WGS sequence"/>
</dbReference>
<dbReference type="SUPFAM" id="SSF54427">
    <property type="entry name" value="NTF2-like"/>
    <property type="match status" value="1"/>
</dbReference>
<evidence type="ECO:0000313" key="2">
    <source>
        <dbReference type="EMBL" id="GII92070.1"/>
    </source>
</evidence>